<dbReference type="InterPro" id="IPR012725">
    <property type="entry name" value="Chaperone_DnaK"/>
</dbReference>
<keyword evidence="5 8" id="KW-0067">ATP-binding</keyword>
<evidence type="ECO:0000256" key="8">
    <source>
        <dbReference type="HAMAP-Rule" id="MF_00332"/>
    </source>
</evidence>
<dbReference type="PROSITE" id="PS00329">
    <property type="entry name" value="HSP70_2"/>
    <property type="match status" value="1"/>
</dbReference>
<dbReference type="GO" id="GO:0140662">
    <property type="term" value="F:ATP-dependent protein folding chaperone"/>
    <property type="evidence" value="ECO:0007669"/>
    <property type="project" value="InterPro"/>
</dbReference>
<comment type="induction">
    <text evidence="8">By stress conditions e.g. heat shock.</text>
</comment>
<sequence length="649" mass="70160">MGRIIGIDLGTTNSCVAIMEGNTTKVIENSEGARTTPSIIAYMEDGEILVGAPAKRQAVTNPRNTLYAVKRLIGRRFEEKEVQKDIGLMPYKISKADNGDAWIDVRDSQLAPPQISAEVLRKMKKTAEDYLGETVTEAVITVPAYFNDTQRQATKDAGRIAGLEVRRIINEPTAAALAFGLDKNEKGDRKIAVYDLGGGTFDVSIIEIADVDGEKQFEVLSTNGDTFLGGEDFDQRIIDYIIGEFKKDQGVDLSKDVLALQRLKEAAEKAKIELSSSQQTEINLPYITADASGPKHLNLKITRAKFEALVEELVERTIEPCRIAIKDAGVKIGEIDDVILVGGMTRMPKVQEKVKEFFGKEPRRDVNPDEAVAVGAAIQGQVLSGDRKDVLLLDVSPLSLGIETLGGVMTKMIAKNTTIPTKHSQTFSTADDSQAAVTIKVFQGEREMAAGNKLLGEFNLEGIPPAPRGVPQIEVGFDIDANGILHVSAKDKATGKENKITIKANSGLSEAEIEQMVKDAEANAVEDRKLRELADSRNQADALIHSSRKALVDYGDKLEAGEKAKIEEAIKALEDSVRGGDKADIDAKVEALSAASQKLGEKMYADMQAAQAAGDAQPAGGQEAEHAQQASAKAEDDVLDAEFKEVKKD</sequence>
<evidence type="ECO:0000256" key="6">
    <source>
        <dbReference type="ARBA" id="ARBA00023016"/>
    </source>
</evidence>
<dbReference type="FunFam" id="2.60.34.10:FF:000014">
    <property type="entry name" value="Chaperone protein DnaK HSP70"/>
    <property type="match status" value="1"/>
</dbReference>
<evidence type="ECO:0000256" key="2">
    <source>
        <dbReference type="ARBA" id="ARBA00014415"/>
    </source>
</evidence>
<evidence type="ECO:0000256" key="9">
    <source>
        <dbReference type="RuleBase" id="RU003322"/>
    </source>
</evidence>
<accession>A0A6S7CCG2</accession>
<dbReference type="PROSITE" id="PS01036">
    <property type="entry name" value="HSP70_3"/>
    <property type="match status" value="1"/>
</dbReference>
<feature type="compositionally biased region" description="Low complexity" evidence="10">
    <location>
        <begin position="608"/>
        <end position="632"/>
    </location>
</feature>
<dbReference type="GO" id="GO:0005524">
    <property type="term" value="F:ATP binding"/>
    <property type="evidence" value="ECO:0007669"/>
    <property type="project" value="UniProtKB-UniRule"/>
</dbReference>
<dbReference type="SUPFAM" id="SSF53067">
    <property type="entry name" value="Actin-like ATPase domain"/>
    <property type="match status" value="2"/>
</dbReference>
<dbReference type="FunFam" id="1.20.1270.10:FF:000001">
    <property type="entry name" value="Molecular chaperone DnaK"/>
    <property type="match status" value="1"/>
</dbReference>
<dbReference type="InterPro" id="IPR013126">
    <property type="entry name" value="Hsp_70_fam"/>
</dbReference>
<dbReference type="InterPro" id="IPR029048">
    <property type="entry name" value="HSP70_C_sf"/>
</dbReference>
<evidence type="ECO:0000256" key="4">
    <source>
        <dbReference type="ARBA" id="ARBA00022741"/>
    </source>
</evidence>
<dbReference type="SUPFAM" id="SSF100920">
    <property type="entry name" value="Heat shock protein 70kD (HSP70), peptide-binding domain"/>
    <property type="match status" value="1"/>
</dbReference>
<dbReference type="InterPro" id="IPR043129">
    <property type="entry name" value="ATPase_NBD"/>
</dbReference>
<dbReference type="GO" id="GO:0051082">
    <property type="term" value="F:unfolded protein binding"/>
    <property type="evidence" value="ECO:0007669"/>
    <property type="project" value="InterPro"/>
</dbReference>
<dbReference type="EMBL" id="CADIKM010000001">
    <property type="protein sequence ID" value="CAB3776998.1"/>
    <property type="molecule type" value="Genomic_DNA"/>
</dbReference>
<dbReference type="NCBIfam" id="TIGR02350">
    <property type="entry name" value="prok_dnaK"/>
    <property type="match status" value="1"/>
</dbReference>
<dbReference type="PROSITE" id="PS00297">
    <property type="entry name" value="HSP70_1"/>
    <property type="match status" value="1"/>
</dbReference>
<dbReference type="Gene3D" id="1.20.1270.10">
    <property type="match status" value="1"/>
</dbReference>
<dbReference type="NCBIfam" id="NF001413">
    <property type="entry name" value="PRK00290.1"/>
    <property type="match status" value="1"/>
</dbReference>
<dbReference type="PANTHER" id="PTHR19375">
    <property type="entry name" value="HEAT SHOCK PROTEIN 70KDA"/>
    <property type="match status" value="1"/>
</dbReference>
<dbReference type="HAMAP" id="MF_00332">
    <property type="entry name" value="DnaK"/>
    <property type="match status" value="1"/>
</dbReference>
<feature type="region of interest" description="Disordered" evidence="10">
    <location>
        <begin position="608"/>
        <end position="637"/>
    </location>
</feature>
<dbReference type="InterPro" id="IPR029047">
    <property type="entry name" value="HSP70_peptide-bd_sf"/>
</dbReference>
<dbReference type="Gene3D" id="3.30.420.40">
    <property type="match status" value="2"/>
</dbReference>
<comment type="function">
    <text evidence="8">Acts as a chaperone.</text>
</comment>
<dbReference type="PRINTS" id="PR00301">
    <property type="entry name" value="HEATSHOCK70"/>
</dbReference>
<evidence type="ECO:0000256" key="3">
    <source>
        <dbReference type="ARBA" id="ARBA00022553"/>
    </source>
</evidence>
<dbReference type="NCBIfam" id="NF003520">
    <property type="entry name" value="PRK05183.1"/>
    <property type="match status" value="1"/>
</dbReference>
<organism evidence="11 12">
    <name type="scientific">Pararobbsia alpina</name>
    <dbReference type="NCBI Taxonomy" id="621374"/>
    <lineage>
        <taxon>Bacteria</taxon>
        <taxon>Pseudomonadati</taxon>
        <taxon>Pseudomonadota</taxon>
        <taxon>Betaproteobacteria</taxon>
        <taxon>Burkholderiales</taxon>
        <taxon>Burkholderiaceae</taxon>
        <taxon>Pararobbsia</taxon>
    </lineage>
</organism>
<dbReference type="FunFam" id="3.90.640.10:FF:000003">
    <property type="entry name" value="Molecular chaperone DnaK"/>
    <property type="match status" value="1"/>
</dbReference>
<evidence type="ECO:0000256" key="10">
    <source>
        <dbReference type="SAM" id="MobiDB-lite"/>
    </source>
</evidence>
<evidence type="ECO:0000313" key="12">
    <source>
        <dbReference type="Proteomes" id="UP000494115"/>
    </source>
</evidence>
<keyword evidence="3 8" id="KW-0597">Phosphoprotein</keyword>
<dbReference type="Pfam" id="PF00012">
    <property type="entry name" value="HSP70"/>
    <property type="match status" value="1"/>
</dbReference>
<evidence type="ECO:0000256" key="7">
    <source>
        <dbReference type="ARBA" id="ARBA00023186"/>
    </source>
</evidence>
<protein>
    <recommendedName>
        <fullName evidence="2 8">Chaperone protein DnaK</fullName>
    </recommendedName>
    <alternativeName>
        <fullName evidence="8">HSP70</fullName>
    </alternativeName>
    <alternativeName>
        <fullName evidence="8">Heat shock 70 kDa protein</fullName>
    </alternativeName>
    <alternativeName>
        <fullName evidence="8">Heat shock protein 70</fullName>
    </alternativeName>
</protein>
<proteinExistence type="evidence at transcript level"/>
<comment type="similarity">
    <text evidence="1 8 9">Belongs to the heat shock protein 70 family.</text>
</comment>
<dbReference type="Proteomes" id="UP000494115">
    <property type="component" value="Unassembled WGS sequence"/>
</dbReference>
<dbReference type="SUPFAM" id="SSF100934">
    <property type="entry name" value="Heat shock protein 70kD (HSP70), C-terminal subdomain"/>
    <property type="match status" value="1"/>
</dbReference>
<keyword evidence="7 8" id="KW-0143">Chaperone</keyword>
<dbReference type="CDD" id="cd10234">
    <property type="entry name" value="ASKHA_NBD_HSP70_DnaK-like"/>
    <property type="match status" value="1"/>
</dbReference>
<dbReference type="InterPro" id="IPR018181">
    <property type="entry name" value="Heat_shock_70_CS"/>
</dbReference>
<feature type="modified residue" description="Phosphothreonine; by autocatalysis" evidence="8">
    <location>
        <position position="200"/>
    </location>
</feature>
<evidence type="ECO:0000313" key="11">
    <source>
        <dbReference type="EMBL" id="CAB3776998.1"/>
    </source>
</evidence>
<dbReference type="RefSeq" id="WP_175102808.1">
    <property type="nucleotide sequence ID" value="NZ_CADIKM010000001.1"/>
</dbReference>
<evidence type="ECO:0000256" key="5">
    <source>
        <dbReference type="ARBA" id="ARBA00022840"/>
    </source>
</evidence>
<evidence type="ECO:0000256" key="1">
    <source>
        <dbReference type="ARBA" id="ARBA00007381"/>
    </source>
</evidence>
<dbReference type="AlphaFoldDB" id="A0A6S7CCG2"/>
<reference evidence="11 12" key="1">
    <citation type="submission" date="2020-04" db="EMBL/GenBank/DDBJ databases">
        <authorList>
            <person name="De Canck E."/>
        </authorList>
    </citation>
    <scope>NUCLEOTIDE SEQUENCE [LARGE SCALE GENOMIC DNA]</scope>
    <source>
        <strain evidence="11 12">LMG 28138</strain>
    </source>
</reference>
<dbReference type="Gene3D" id="3.90.640.10">
    <property type="entry name" value="Actin, Chain A, domain 4"/>
    <property type="match status" value="1"/>
</dbReference>
<dbReference type="Gene3D" id="2.60.34.10">
    <property type="entry name" value="Substrate Binding Domain Of DNAk, Chain A, domain 1"/>
    <property type="match status" value="1"/>
</dbReference>
<keyword evidence="6 8" id="KW-0346">Stress response</keyword>
<gene>
    <name evidence="11" type="primary">dnaK_1</name>
    <name evidence="8" type="synonym">dnaK</name>
    <name evidence="11" type="ORF">LMG28138_00266</name>
</gene>
<name>A0A6S7CCG2_9BURK</name>
<dbReference type="FunFam" id="3.30.420.40:FF:000004">
    <property type="entry name" value="Molecular chaperone DnaK"/>
    <property type="match status" value="1"/>
</dbReference>
<keyword evidence="4 8" id="KW-0547">Nucleotide-binding</keyword>
<keyword evidence="12" id="KW-1185">Reference proteome</keyword>